<keyword evidence="3" id="KW-1185">Reference proteome</keyword>
<name>A0ABP9X4Y7_9CHLR</name>
<evidence type="ECO:0000256" key="1">
    <source>
        <dbReference type="SAM" id="Phobius"/>
    </source>
</evidence>
<comment type="caution">
    <text evidence="2">The sequence shown here is derived from an EMBL/GenBank/DDBJ whole genome shotgun (WGS) entry which is preliminary data.</text>
</comment>
<keyword evidence="1" id="KW-0812">Transmembrane</keyword>
<protein>
    <submittedName>
        <fullName evidence="2">Uncharacterized protein</fullName>
    </submittedName>
</protein>
<evidence type="ECO:0000313" key="3">
    <source>
        <dbReference type="Proteomes" id="UP001428290"/>
    </source>
</evidence>
<sequence>MFSYLYYWITLVNCEREPEMRIVHWIIIGSIIIAAMIGGYLWLNQSEPRPIPPAGWQTIEQDNLIVSLPPEYIVLNPKLASANLDFTKTYSGTYATLAKITNAPVKIDFLAVNPENGDTIVVFDKTFNKNSTLLSEQLIEISDLMSSIRNYNQQTTDTFVTSRLITKYDRELGAQKISESNQNEKSKNIFELIGQNIVLDDD</sequence>
<evidence type="ECO:0000313" key="2">
    <source>
        <dbReference type="EMBL" id="GAA5529613.1"/>
    </source>
</evidence>
<keyword evidence="1" id="KW-0472">Membrane</keyword>
<gene>
    <name evidence="2" type="ORF">Hgul01_03425</name>
</gene>
<reference evidence="2 3" key="1">
    <citation type="submission" date="2024-02" db="EMBL/GenBank/DDBJ databases">
        <title>Herpetosiphon gulosus NBRC 112829.</title>
        <authorList>
            <person name="Ichikawa N."/>
            <person name="Katano-Makiyama Y."/>
            <person name="Hidaka K."/>
        </authorList>
    </citation>
    <scope>NUCLEOTIDE SEQUENCE [LARGE SCALE GENOMIC DNA]</scope>
    <source>
        <strain evidence="2 3">NBRC 112829</strain>
    </source>
</reference>
<dbReference type="RefSeq" id="WP_345723218.1">
    <property type="nucleotide sequence ID" value="NZ_BAABRU010000012.1"/>
</dbReference>
<dbReference type="EMBL" id="BAABRU010000012">
    <property type="protein sequence ID" value="GAA5529613.1"/>
    <property type="molecule type" value="Genomic_DNA"/>
</dbReference>
<keyword evidence="1" id="KW-1133">Transmembrane helix</keyword>
<feature type="transmembrane region" description="Helical" evidence="1">
    <location>
        <begin position="22"/>
        <end position="43"/>
    </location>
</feature>
<proteinExistence type="predicted"/>
<dbReference type="Proteomes" id="UP001428290">
    <property type="component" value="Unassembled WGS sequence"/>
</dbReference>
<organism evidence="2 3">
    <name type="scientific">Herpetosiphon gulosus</name>
    <dbReference type="NCBI Taxonomy" id="1973496"/>
    <lineage>
        <taxon>Bacteria</taxon>
        <taxon>Bacillati</taxon>
        <taxon>Chloroflexota</taxon>
        <taxon>Chloroflexia</taxon>
        <taxon>Herpetosiphonales</taxon>
        <taxon>Herpetosiphonaceae</taxon>
        <taxon>Herpetosiphon</taxon>
    </lineage>
</organism>
<accession>A0ABP9X4Y7</accession>